<evidence type="ECO:0000313" key="1">
    <source>
        <dbReference type="EMBL" id="GHC18235.1"/>
    </source>
</evidence>
<proteinExistence type="predicted"/>
<protein>
    <submittedName>
        <fullName evidence="1">Uncharacterized protein</fullName>
    </submittedName>
</protein>
<keyword evidence="2" id="KW-1185">Reference proteome</keyword>
<sequence>MRCWSLLSQVVAMGAWEVLTLRQPLNVAARQTTPQILNDISTLPLTAQALLACAMVDQEGLIGTSGHGLRPAIPLIDILVYGDP</sequence>
<name>A0ABQ3FCA0_9GAMM</name>
<comment type="caution">
    <text evidence="1">The sequence shown here is derived from an EMBL/GenBank/DDBJ whole genome shotgun (WGS) entry which is preliminary data.</text>
</comment>
<reference evidence="2" key="1">
    <citation type="journal article" date="2019" name="Int. J. Syst. Evol. Microbiol.">
        <title>The Global Catalogue of Microorganisms (GCM) 10K type strain sequencing project: providing services to taxonomists for standard genome sequencing and annotation.</title>
        <authorList>
            <consortium name="The Broad Institute Genomics Platform"/>
            <consortium name="The Broad Institute Genome Sequencing Center for Infectious Disease"/>
            <person name="Wu L."/>
            <person name="Ma J."/>
        </authorList>
    </citation>
    <scope>NUCLEOTIDE SEQUENCE [LARGE SCALE GENOMIC DNA]</scope>
    <source>
        <strain evidence="2">KCTC 42082</strain>
    </source>
</reference>
<accession>A0ABQ3FCA0</accession>
<dbReference type="Proteomes" id="UP000604243">
    <property type="component" value="Unassembled WGS sequence"/>
</dbReference>
<evidence type="ECO:0000313" key="2">
    <source>
        <dbReference type="Proteomes" id="UP000604243"/>
    </source>
</evidence>
<gene>
    <name evidence="1" type="ORF">GCM10010082_06990</name>
</gene>
<dbReference type="EMBL" id="BMZM01000001">
    <property type="protein sequence ID" value="GHC18235.1"/>
    <property type="molecule type" value="Genomic_DNA"/>
</dbReference>
<organism evidence="1 2">
    <name type="scientific">Kushneria pakistanensis</name>
    <dbReference type="NCBI Taxonomy" id="1508770"/>
    <lineage>
        <taxon>Bacteria</taxon>
        <taxon>Pseudomonadati</taxon>
        <taxon>Pseudomonadota</taxon>
        <taxon>Gammaproteobacteria</taxon>
        <taxon>Oceanospirillales</taxon>
        <taxon>Halomonadaceae</taxon>
        <taxon>Kushneria</taxon>
    </lineage>
</organism>